<proteinExistence type="predicted"/>
<dbReference type="RefSeq" id="WP_400195487.1">
    <property type="nucleotide sequence ID" value="NZ_CAYAYE010000026.1"/>
</dbReference>
<dbReference type="Proteomes" id="UP000752814">
    <property type="component" value="Unassembled WGS sequence"/>
</dbReference>
<evidence type="ECO:0000313" key="2">
    <source>
        <dbReference type="Proteomes" id="UP000752814"/>
    </source>
</evidence>
<organism evidence="1 2">
    <name type="scientific">Candidatus Methanomassiliicoccus intestinalis</name>
    <dbReference type="NCBI Taxonomy" id="1406512"/>
    <lineage>
        <taxon>Archaea</taxon>
        <taxon>Methanobacteriati</taxon>
        <taxon>Thermoplasmatota</taxon>
        <taxon>Thermoplasmata</taxon>
        <taxon>Methanomassiliicoccales</taxon>
        <taxon>Methanomassiliicoccaceae</taxon>
        <taxon>Methanomassiliicoccus</taxon>
    </lineage>
</organism>
<sequence>MTAILTDRPLEEIMEHAPSRGEDYLEDELLIHGCVRIIRRDDIRLSYLKYFNCGFDQQVNNLLHTDVNHWYVYTLVEDTGLSMDVSTFLFVYWYLTKGKHIVLYSIENIPGFGPETMVSTIDIAPKGSGMTPKEEYHRNVSDVLYHFLDPSGSAHLHDTAILERMSKDEYFDENFLIGRIPNDPITLKELMEISGNCSMYTTVYDYNEAMSILSELGGILSARENEVWKKYAKPLELITSCEHHWEWKSRGGQTPPMTRKDSKYDDCQVKMYCLYSKSYVNMLLRVCIWDVPVDNNLIGLIAFI</sequence>
<gene>
    <name evidence="1" type="ORF">A3207_06860</name>
</gene>
<comment type="caution">
    <text evidence="1">The sequence shown here is derived from an EMBL/GenBank/DDBJ whole genome shotgun (WGS) entry which is preliminary data.</text>
</comment>
<accession>A0A8J8PEL0</accession>
<name>A0A8J8PEL0_9ARCH</name>
<evidence type="ECO:0000313" key="1">
    <source>
        <dbReference type="EMBL" id="TQS84031.1"/>
    </source>
</evidence>
<dbReference type="AlphaFoldDB" id="A0A8J8PEL0"/>
<reference evidence="1" key="1">
    <citation type="submission" date="2016-03" db="EMBL/GenBank/DDBJ databases">
        <authorList>
            <person name="Borrel G."/>
            <person name="Mccann A."/>
            <person name="O'Toole P.W."/>
        </authorList>
    </citation>
    <scope>NUCLEOTIDE SEQUENCE</scope>
    <source>
        <strain evidence="1">183</strain>
    </source>
</reference>
<dbReference type="EMBL" id="LVVT01000007">
    <property type="protein sequence ID" value="TQS84031.1"/>
    <property type="molecule type" value="Genomic_DNA"/>
</dbReference>
<protein>
    <submittedName>
        <fullName evidence="1">Uncharacterized protein</fullName>
    </submittedName>
</protein>